<accession>W1IMB3</accession>
<sequence length="69" mass="8146">MIKIVYRNFPFPAVNIRCYSLVTGASNDYNSQQHYDAKYTVFNTLVHTLRFSVLMHYFTENTGCTKCRR</sequence>
<name>W1IMB3_9GAMM</name>
<protein>
    <submittedName>
        <fullName evidence="1">Uncharacterized protein</fullName>
    </submittedName>
</protein>
<dbReference type="AlphaFoldDB" id="W1IMB3"/>
<evidence type="ECO:0000313" key="2">
    <source>
        <dbReference type="Proteomes" id="UP000019197"/>
    </source>
</evidence>
<comment type="caution">
    <text evidence="1">The sequence shown here is derived from an EMBL/GenBank/DDBJ whole genome shotgun (WGS) entry which is preliminary data.</text>
</comment>
<proteinExistence type="predicted"/>
<dbReference type="EMBL" id="CBXE010000022">
    <property type="protein sequence ID" value="CDL79574.1"/>
    <property type="molecule type" value="Genomic_DNA"/>
</dbReference>
<organism evidence="1 2">
    <name type="scientific">Xenorhabdus cabanillasii JM26</name>
    <dbReference type="NCBI Taxonomy" id="1427517"/>
    <lineage>
        <taxon>Bacteria</taxon>
        <taxon>Pseudomonadati</taxon>
        <taxon>Pseudomonadota</taxon>
        <taxon>Gammaproteobacteria</taxon>
        <taxon>Enterobacterales</taxon>
        <taxon>Morganellaceae</taxon>
        <taxon>Xenorhabdus</taxon>
    </lineage>
</organism>
<evidence type="ECO:0000313" key="1">
    <source>
        <dbReference type="EMBL" id="CDL79574.1"/>
    </source>
</evidence>
<reference evidence="1 2" key="1">
    <citation type="submission" date="2013-11" db="EMBL/GenBank/DDBJ databases">
        <title>Draft genome sequence and annotation of the entomopathogenic bacterium, Xenorhabdus cabanillasi strain JM26.</title>
        <authorList>
            <person name="Gualtieri M."/>
            <person name="Ogier J.C."/>
            <person name="Pages S."/>
            <person name="Givaudan A."/>
            <person name="Gaudriault S."/>
        </authorList>
    </citation>
    <scope>NUCLEOTIDE SEQUENCE [LARGE SCALE GENOMIC DNA]</scope>
    <source>
        <strain evidence="1 2">JM26</strain>
    </source>
</reference>
<dbReference type="Proteomes" id="UP000019197">
    <property type="component" value="Unassembled WGS sequence"/>
</dbReference>
<gene>
    <name evidence="1" type="ORF">XCR1_1180005</name>
</gene>